<dbReference type="EMBL" id="CAKLBY020000258">
    <property type="protein sequence ID" value="CAK7940554.1"/>
    <property type="molecule type" value="Genomic_DNA"/>
</dbReference>
<protein>
    <submittedName>
        <fullName evidence="1">Uncharacterized protein</fullName>
    </submittedName>
</protein>
<accession>A0AAV1V0W6</accession>
<evidence type="ECO:0000313" key="2">
    <source>
        <dbReference type="Proteomes" id="UP001162060"/>
    </source>
</evidence>
<gene>
    <name evidence="1" type="ORF">PM001_LOCUS25704</name>
</gene>
<name>A0AAV1V0W6_9STRA</name>
<proteinExistence type="predicted"/>
<dbReference type="AlphaFoldDB" id="A0AAV1V0W6"/>
<sequence>MYVWTELAQPRLSRMERIPVLLLRPFDKKRQHVMETQLRFHDGDVSGL</sequence>
<dbReference type="Proteomes" id="UP001162060">
    <property type="component" value="Unassembled WGS sequence"/>
</dbReference>
<comment type="caution">
    <text evidence="1">The sequence shown here is derived from an EMBL/GenBank/DDBJ whole genome shotgun (WGS) entry which is preliminary data.</text>
</comment>
<evidence type="ECO:0000313" key="1">
    <source>
        <dbReference type="EMBL" id="CAK7940554.1"/>
    </source>
</evidence>
<reference evidence="1" key="1">
    <citation type="submission" date="2024-01" db="EMBL/GenBank/DDBJ databases">
        <authorList>
            <person name="Webb A."/>
        </authorList>
    </citation>
    <scope>NUCLEOTIDE SEQUENCE</scope>
    <source>
        <strain evidence="1">Pm1</strain>
    </source>
</reference>
<organism evidence="1 2">
    <name type="scientific">Peronospora matthiolae</name>
    <dbReference type="NCBI Taxonomy" id="2874970"/>
    <lineage>
        <taxon>Eukaryota</taxon>
        <taxon>Sar</taxon>
        <taxon>Stramenopiles</taxon>
        <taxon>Oomycota</taxon>
        <taxon>Peronosporomycetes</taxon>
        <taxon>Peronosporales</taxon>
        <taxon>Peronosporaceae</taxon>
        <taxon>Peronospora</taxon>
    </lineage>
</organism>